<proteinExistence type="predicted"/>
<name>A0ABP7WCL9_9ACTN</name>
<sequence>MTDGCRFLSDVLEHRVDPAVENALAAILRKRPVTWETILTLRENHQIGNLDIAALVLRHGWHWRKHKPYRITLPDGRPDAARRPD</sequence>
<gene>
    <name evidence="1" type="ORF">GCM10022214_52120</name>
</gene>
<accession>A0ABP7WCL9</accession>
<evidence type="ECO:0000313" key="2">
    <source>
        <dbReference type="Proteomes" id="UP001500683"/>
    </source>
</evidence>
<dbReference type="EMBL" id="BAAAZG010000039">
    <property type="protein sequence ID" value="GAA4085709.1"/>
    <property type="molecule type" value="Genomic_DNA"/>
</dbReference>
<dbReference type="RefSeq" id="WP_344952563.1">
    <property type="nucleotide sequence ID" value="NZ_BAAAZG010000039.1"/>
</dbReference>
<protein>
    <submittedName>
        <fullName evidence="1">Uncharacterized protein</fullName>
    </submittedName>
</protein>
<comment type="caution">
    <text evidence="1">The sequence shown here is derived from an EMBL/GenBank/DDBJ whole genome shotgun (WGS) entry which is preliminary data.</text>
</comment>
<reference evidence="2" key="1">
    <citation type="journal article" date="2019" name="Int. J. Syst. Evol. Microbiol.">
        <title>The Global Catalogue of Microorganisms (GCM) 10K type strain sequencing project: providing services to taxonomists for standard genome sequencing and annotation.</title>
        <authorList>
            <consortium name="The Broad Institute Genomics Platform"/>
            <consortium name="The Broad Institute Genome Sequencing Center for Infectious Disease"/>
            <person name="Wu L."/>
            <person name="Ma J."/>
        </authorList>
    </citation>
    <scope>NUCLEOTIDE SEQUENCE [LARGE SCALE GENOMIC DNA]</scope>
    <source>
        <strain evidence="2">JCM 16702</strain>
    </source>
</reference>
<keyword evidence="2" id="KW-1185">Reference proteome</keyword>
<dbReference type="Proteomes" id="UP001500683">
    <property type="component" value="Unassembled WGS sequence"/>
</dbReference>
<organism evidence="1 2">
    <name type="scientific">Actinomadura miaoliensis</name>
    <dbReference type="NCBI Taxonomy" id="430685"/>
    <lineage>
        <taxon>Bacteria</taxon>
        <taxon>Bacillati</taxon>
        <taxon>Actinomycetota</taxon>
        <taxon>Actinomycetes</taxon>
        <taxon>Streptosporangiales</taxon>
        <taxon>Thermomonosporaceae</taxon>
        <taxon>Actinomadura</taxon>
    </lineage>
</organism>
<evidence type="ECO:0000313" key="1">
    <source>
        <dbReference type="EMBL" id="GAA4085709.1"/>
    </source>
</evidence>